<dbReference type="KEGG" id="nha:Nham_4541"/>
<feature type="domain" description="Peptidase S26" evidence="6">
    <location>
        <begin position="7"/>
        <end position="170"/>
    </location>
</feature>
<evidence type="ECO:0000256" key="5">
    <source>
        <dbReference type="ARBA" id="ARBA00022971"/>
    </source>
</evidence>
<comment type="subcellular location">
    <subcellularLocation>
        <location evidence="1">Periplasm</location>
    </subcellularLocation>
</comment>
<dbReference type="HOGENOM" id="CLU_104604_3_0_5"/>
<proteinExistence type="inferred from homology"/>
<dbReference type="EMBL" id="CP000322">
    <property type="protein sequence ID" value="ABE65119.1"/>
    <property type="molecule type" value="Genomic_DNA"/>
</dbReference>
<keyword evidence="5" id="KW-0184">Conjugation</keyword>
<geneLocation type="plasmid" evidence="8">
    <name>pNITHX3</name>
</geneLocation>
<dbReference type="InterPro" id="IPR036286">
    <property type="entry name" value="LexA/Signal_pep-like_sf"/>
</dbReference>
<reference evidence="8" key="1">
    <citation type="submission" date="2006-03" db="EMBL/GenBank/DDBJ databases">
        <title>Complete sequence of plasmid 3 of Nitrobacter hamburgensis X14.</title>
        <authorList>
            <consortium name="US DOE Joint Genome Institute"/>
            <person name="Copeland A."/>
            <person name="Lucas S."/>
            <person name="Lapidus A."/>
            <person name="Barry K."/>
            <person name="Detter J.C."/>
            <person name="Glavina del Rio T."/>
            <person name="Hammon N."/>
            <person name="Israni S."/>
            <person name="Dalin E."/>
            <person name="Tice H."/>
            <person name="Pitluck S."/>
            <person name="Chain P."/>
            <person name="Malfatti S."/>
            <person name="Shin M."/>
            <person name="Vergez L."/>
            <person name="Schmutz J."/>
            <person name="Larimer F."/>
            <person name="Land M."/>
            <person name="Hauser L."/>
            <person name="Kyrpides N."/>
            <person name="Ivanova N."/>
            <person name="Ward B."/>
            <person name="Arp D."/>
            <person name="Klotz M."/>
            <person name="Stein L."/>
            <person name="O'Mullan G."/>
            <person name="Starkenburg S."/>
            <person name="Sayavedra L."/>
            <person name="Poret-Peterson A.T."/>
            <person name="Gentry M.E."/>
            <person name="Bruce D."/>
            <person name="Richardson P."/>
        </authorList>
    </citation>
    <scope>NUCLEOTIDE SEQUENCE [LARGE SCALE GENOMIC DNA]</scope>
    <source>
        <strain evidence="8">DSM 10229 / NCIMB 13809 / X14</strain>
        <plasmid evidence="8">Plasmid pNITHX3</plasmid>
    </source>
</reference>
<dbReference type="NCBIfam" id="TIGR02771">
    <property type="entry name" value="TraF_Ti"/>
    <property type="match status" value="1"/>
</dbReference>
<dbReference type="MEROPS" id="S26.014"/>
<protein>
    <submittedName>
        <fullName evidence="7">Conujugal transfer protein TraF</fullName>
    </submittedName>
</protein>
<evidence type="ECO:0000256" key="3">
    <source>
        <dbReference type="ARBA" id="ARBA00022729"/>
    </source>
</evidence>
<gene>
    <name evidence="7" type="ordered locus">Nham_4541</name>
</gene>
<dbReference type="NCBIfam" id="NF010412">
    <property type="entry name" value="PRK13838.1"/>
    <property type="match status" value="1"/>
</dbReference>
<evidence type="ECO:0000313" key="8">
    <source>
        <dbReference type="Proteomes" id="UP000001953"/>
    </source>
</evidence>
<accession>Q1QF78</accession>
<dbReference type="InterPro" id="IPR014139">
    <property type="entry name" value="Peptidase_S26C_TraF"/>
</dbReference>
<keyword evidence="4" id="KW-0574">Periplasm</keyword>
<evidence type="ECO:0000256" key="4">
    <source>
        <dbReference type="ARBA" id="ARBA00022764"/>
    </source>
</evidence>
<comment type="similarity">
    <text evidence="2">Belongs to the peptidase S26C family.</text>
</comment>
<dbReference type="GO" id="GO:0042597">
    <property type="term" value="C:periplasmic space"/>
    <property type="evidence" value="ECO:0007669"/>
    <property type="project" value="UniProtKB-SubCell"/>
</dbReference>
<keyword evidence="3" id="KW-0732">Signal</keyword>
<dbReference type="Pfam" id="PF10502">
    <property type="entry name" value="Peptidase_S26"/>
    <property type="match status" value="1"/>
</dbReference>
<evidence type="ECO:0000259" key="6">
    <source>
        <dbReference type="Pfam" id="PF10502"/>
    </source>
</evidence>
<dbReference type="AlphaFoldDB" id="Q1QF78"/>
<evidence type="ECO:0000256" key="2">
    <source>
        <dbReference type="ARBA" id="ARBA00005849"/>
    </source>
</evidence>
<sequence>MRRQRSLLVVIATGAGAVLCLALTGWCADLRINMTPSYPRGLWRIEALDRPADVGDRIFICPPDTAVFERAFKRGYIRRGLCAGGLSPLIKTVAAIGGQQIDVAARVSIDGRVLGHSNVRRMDAAGRPLLPFAGGVIPAGALFLHSDFAGSYDSRYFGPIPASGILGLARPVLTFDR</sequence>
<dbReference type="Gene3D" id="2.10.109.10">
    <property type="entry name" value="Umud Fragment, subunit A"/>
    <property type="match status" value="1"/>
</dbReference>
<keyword evidence="8" id="KW-1185">Reference proteome</keyword>
<evidence type="ECO:0000256" key="1">
    <source>
        <dbReference type="ARBA" id="ARBA00004418"/>
    </source>
</evidence>
<dbReference type="GO" id="GO:0004252">
    <property type="term" value="F:serine-type endopeptidase activity"/>
    <property type="evidence" value="ECO:0007669"/>
    <property type="project" value="InterPro"/>
</dbReference>
<evidence type="ECO:0000313" key="7">
    <source>
        <dbReference type="EMBL" id="ABE65119.1"/>
    </source>
</evidence>
<keyword evidence="7" id="KW-0614">Plasmid</keyword>
<dbReference type="RefSeq" id="WP_011505202.1">
    <property type="nucleotide sequence ID" value="NC_007961.1"/>
</dbReference>
<dbReference type="GO" id="GO:0006465">
    <property type="term" value="P:signal peptide processing"/>
    <property type="evidence" value="ECO:0007669"/>
    <property type="project" value="InterPro"/>
</dbReference>
<dbReference type="InterPro" id="IPR019533">
    <property type="entry name" value="Peptidase_S26"/>
</dbReference>
<dbReference type="Proteomes" id="UP000001953">
    <property type="component" value="Plasmid 3"/>
</dbReference>
<organism evidence="7 8">
    <name type="scientific">Nitrobacter hamburgensis (strain DSM 10229 / NCIMB 13809 / X14)</name>
    <dbReference type="NCBI Taxonomy" id="323097"/>
    <lineage>
        <taxon>Bacteria</taxon>
        <taxon>Pseudomonadati</taxon>
        <taxon>Pseudomonadota</taxon>
        <taxon>Alphaproteobacteria</taxon>
        <taxon>Hyphomicrobiales</taxon>
        <taxon>Nitrobacteraceae</taxon>
        <taxon>Nitrobacter</taxon>
    </lineage>
</organism>
<dbReference type="OrthoDB" id="5360818at2"/>
<dbReference type="SUPFAM" id="SSF51306">
    <property type="entry name" value="LexA/Signal peptidase"/>
    <property type="match status" value="1"/>
</dbReference>
<name>Q1QF78_NITHX</name>